<reference evidence="4" key="1">
    <citation type="journal article" date="2020" name="mSystems">
        <title>Genome- and Community-Level Interaction Insights into Carbon Utilization and Element Cycling Functions of Hydrothermarchaeota in Hydrothermal Sediment.</title>
        <authorList>
            <person name="Zhou Z."/>
            <person name="Liu Y."/>
            <person name="Xu W."/>
            <person name="Pan J."/>
            <person name="Luo Z.H."/>
            <person name="Li M."/>
        </authorList>
    </citation>
    <scope>NUCLEOTIDE SEQUENCE [LARGE SCALE GENOMIC DNA]</scope>
    <source>
        <strain evidence="4">SpSt-747</strain>
    </source>
</reference>
<dbReference type="Gene3D" id="3.20.130.10">
    <property type="entry name" value="Fe-S hydro-lyase, tartrate dehydratase beta-type, catalytic domain"/>
    <property type="match status" value="1"/>
</dbReference>
<comment type="caution">
    <text evidence="4">The sequence shown here is derived from an EMBL/GenBank/DDBJ whole genome shotgun (WGS) entry which is preliminary data.</text>
</comment>
<accession>A0A7V3YFY3</accession>
<protein>
    <submittedName>
        <fullName evidence="4">TRZ/ATZ family protein</fullName>
    </submittedName>
</protein>
<organism evidence="4">
    <name type="scientific">Candidatus Caldatribacterium californiense</name>
    <dbReference type="NCBI Taxonomy" id="1454726"/>
    <lineage>
        <taxon>Bacteria</taxon>
        <taxon>Pseudomonadati</taxon>
        <taxon>Atribacterota</taxon>
        <taxon>Atribacteria</taxon>
        <taxon>Atribacterales</taxon>
        <taxon>Candidatus Caldatribacteriaceae</taxon>
        <taxon>Candidatus Caldatribacterium</taxon>
    </lineage>
</organism>
<dbReference type="PANTHER" id="PTHR43351:SF2">
    <property type="entry name" value="L(+)-TARTRATE DEHYDRATASE SUBUNIT BETA-RELATED"/>
    <property type="match status" value="1"/>
</dbReference>
<evidence type="ECO:0000256" key="2">
    <source>
        <dbReference type="ARBA" id="ARBA00023239"/>
    </source>
</evidence>
<dbReference type="Pfam" id="PF05683">
    <property type="entry name" value="Fumerase_C"/>
    <property type="match status" value="1"/>
</dbReference>
<feature type="domain" description="Fe-S hydro-lyase tartrate dehydratase beta-type catalytic" evidence="3">
    <location>
        <begin position="12"/>
        <end position="182"/>
    </location>
</feature>
<gene>
    <name evidence="4" type="ORF">ENV30_03710</name>
</gene>
<evidence type="ECO:0000259" key="3">
    <source>
        <dbReference type="Pfam" id="PF05683"/>
    </source>
</evidence>
<evidence type="ECO:0000256" key="1">
    <source>
        <dbReference type="ARBA" id="ARBA00008876"/>
    </source>
</evidence>
<dbReference type="SUPFAM" id="SSF117457">
    <property type="entry name" value="FumA C-terminal domain-like"/>
    <property type="match status" value="1"/>
</dbReference>
<comment type="similarity">
    <text evidence="1">Belongs to the class-I fumarase family.</text>
</comment>
<proteinExistence type="inferred from homology"/>
<dbReference type="InterPro" id="IPR004647">
    <property type="entry name" value="Fe-S_hydro-lyase_TtdB-typ_cat"/>
</dbReference>
<dbReference type="NCBIfam" id="TIGR00723">
    <property type="entry name" value="ttdB_fumA_fumB"/>
    <property type="match status" value="1"/>
</dbReference>
<dbReference type="InterPro" id="IPR036660">
    <property type="entry name" value="Fe-S_hydroAse_TtdB_cat_sf"/>
</dbReference>
<name>A0A7V3YFY3_9BACT</name>
<dbReference type="GO" id="GO:0016836">
    <property type="term" value="F:hydro-lyase activity"/>
    <property type="evidence" value="ECO:0007669"/>
    <property type="project" value="InterPro"/>
</dbReference>
<dbReference type="AlphaFoldDB" id="A0A7V3YFY3"/>
<keyword evidence="2" id="KW-0456">Lyase</keyword>
<evidence type="ECO:0000313" key="4">
    <source>
        <dbReference type="EMBL" id="HGI30398.1"/>
    </source>
</evidence>
<sequence>MVRNMTGREFILKTPLGVEDILALRVGDRVFLSGELYVARDATHRRMLSEVAQGKELPFPIHGAVLYYAGPTPPPPHEPVGSIGPTTSRRMDPYLAFFLERGLRATIGKGERGEEVKQLLEKYKAVYFIACGGAGAYLSTFVVSQEVLAYEDLGAQALFRLLVKDFPLMVAYDAFGGDLFEEGKIRYRRILLYHRENSNRGE</sequence>
<dbReference type="EMBL" id="DTFV01000057">
    <property type="protein sequence ID" value="HGI30398.1"/>
    <property type="molecule type" value="Genomic_DNA"/>
</dbReference>
<dbReference type="PANTHER" id="PTHR43351">
    <property type="entry name" value="L(+)-TARTRATE DEHYDRATASE SUBUNIT BETA"/>
    <property type="match status" value="1"/>
</dbReference>